<reference evidence="2 3" key="1">
    <citation type="submission" date="2015-01" db="EMBL/GenBank/DDBJ databases">
        <title>The Genome Sequence of Rhinocladiella mackenzie CBS 650.93.</title>
        <authorList>
            <consortium name="The Broad Institute Genomics Platform"/>
            <person name="Cuomo C."/>
            <person name="de Hoog S."/>
            <person name="Gorbushina A."/>
            <person name="Stielow B."/>
            <person name="Teixiera M."/>
            <person name="Abouelleil A."/>
            <person name="Chapman S.B."/>
            <person name="Priest M."/>
            <person name="Young S.K."/>
            <person name="Wortman J."/>
            <person name="Nusbaum C."/>
            <person name="Birren B."/>
        </authorList>
    </citation>
    <scope>NUCLEOTIDE SEQUENCE [LARGE SCALE GENOMIC DNA]</scope>
    <source>
        <strain evidence="2 3">CBS 650.93</strain>
    </source>
</reference>
<dbReference type="SMART" id="SM00220">
    <property type="entry name" value="S_TKc"/>
    <property type="match status" value="1"/>
</dbReference>
<dbReference type="AlphaFoldDB" id="A0A0D2J4Q4"/>
<dbReference type="GO" id="GO:0004672">
    <property type="term" value="F:protein kinase activity"/>
    <property type="evidence" value="ECO:0007669"/>
    <property type="project" value="InterPro"/>
</dbReference>
<dbReference type="STRING" id="1442369.A0A0D2J4Q4"/>
<sequence length="1217" mass="138659">MSKTNSTIGSGAKAKATFKLPPDKHILKQKLINGYTMSQIDEKPFVSESCLDAHLNTENIKAEMRAEQLNINPDLVEFIYQKAKKLFAILVYSRMTKAIKGFHEHQLTDDYLPLHYEKDGEVYELYSLSENLPPDDSSGNALNVFGIGNSDDTWKWDDSRIHDFCTNQWQFVVPVFVKTRHRYIFHEKSILPFEFIGERKHGGFSSVYPAHISNSTVDSQCLDLDIKAHLEQVNNQQPLIAVKEPNNDCLYVSKMNLEKMYQEEADVLEMIRELSPKDPHLVDVIAVFQRGDKLYFMFPWANGGNLRNVWQRESPGAPDVSWAQWVLDQLLGLSKAIWRLHNLDENKNCRHGDLKPENILCFLESDAGNKGRLVIADVGLAKIHENPTWQRIDQHILTVTVSGTQKYEPPDLLDEGARSRAYDIWSMGCICLEFIIWLLYGKTGLETFGNSFLHQKFWTAPANAVSSSQARVHDVVFHWMMWMRKSDPRVAKGTAFGDLLELVQDRLLVVKVNRTGSNVQLREYRALSDEFYHTMVKIRERATSDSPYLKNCIVAQPHLSGPPSTMQEKGPSPRFGTQHLPVLGKEQAQLVANLDRPPGGQVLTDTWETVASNDFAVNVFRRINWQETLPPQGELSKLCNVCEELNIWREGISIEDLVTNFEQRASFCGLCGIFYRCAEKWGMLGQRTIQFHRLGSAFHLDRHGPPVLTICTNPTSRNLPRYVQVGFPKLPSPGGSTQIELIREWLRLCDEAKQHDCHPTLNGPLPTRVLDVGSGDNPGMLRLYCPAFRETGRYLALSHRWGDPAEHRRFCTIRANHHDFERSIGFDQLPKTFQDAVIVTRGLGVRFLWIDSLCIVQDDPEDWESQSKLMEDVFSFAYCTIAAGCARGTTDGFLKPRPQREFVTLKHNSGDVYYVCKAIDNFRADVEEGELNQRGWVLQERALSHRTIHFTESQVYWECGGGVHCETLTKMRNPKSAFLGDSEFPKSAERFVKGGRIRLYEFVYQRYSTLAFTNMTDRSIALSGLEKRLVRTFNTNGVYGIFEAYLNRSLLWQRAGDEMRRISYPKGRKVPSWSWMAYDGCISYVDVPFGKVDWLRSLQSPFRQDERSSTDNGDDNKKASPFELTAFSRDFSAPSTRHGMHFVVFDQPGTEQLPGLKYVVLGKDKSSSLGTAQKSYILVVAPALSYGDPSAYERVGAGFVEKHQIDLDGAVSQIRIW</sequence>
<dbReference type="CDD" id="cd00180">
    <property type="entry name" value="PKc"/>
    <property type="match status" value="1"/>
</dbReference>
<dbReference type="InterPro" id="IPR000719">
    <property type="entry name" value="Prot_kinase_dom"/>
</dbReference>
<dbReference type="InterPro" id="IPR008271">
    <property type="entry name" value="Ser/Thr_kinase_AS"/>
</dbReference>
<dbReference type="GO" id="GO:0005524">
    <property type="term" value="F:ATP binding"/>
    <property type="evidence" value="ECO:0007669"/>
    <property type="project" value="InterPro"/>
</dbReference>
<name>A0A0D2J4Q4_9EURO</name>
<dbReference type="Pfam" id="PF06985">
    <property type="entry name" value="HET"/>
    <property type="match status" value="1"/>
</dbReference>
<keyword evidence="3" id="KW-1185">Reference proteome</keyword>
<dbReference type="SUPFAM" id="SSF56112">
    <property type="entry name" value="Protein kinase-like (PK-like)"/>
    <property type="match status" value="1"/>
</dbReference>
<dbReference type="PANTHER" id="PTHR33112:SF10">
    <property type="entry name" value="TOL"/>
    <property type="match status" value="1"/>
</dbReference>
<dbReference type="HOGENOM" id="CLU_002639_7_0_1"/>
<dbReference type="Pfam" id="PF00069">
    <property type="entry name" value="Pkinase"/>
    <property type="match status" value="1"/>
</dbReference>
<dbReference type="InterPro" id="IPR010730">
    <property type="entry name" value="HET"/>
</dbReference>
<evidence type="ECO:0000259" key="1">
    <source>
        <dbReference type="PROSITE" id="PS50011"/>
    </source>
</evidence>
<dbReference type="Gene3D" id="1.10.510.10">
    <property type="entry name" value="Transferase(Phosphotransferase) domain 1"/>
    <property type="match status" value="1"/>
</dbReference>
<dbReference type="OrthoDB" id="4160359at2759"/>
<dbReference type="RefSeq" id="XP_013277837.1">
    <property type="nucleotide sequence ID" value="XM_013422383.1"/>
</dbReference>
<dbReference type="VEuPathDB" id="FungiDB:Z518_01785"/>
<evidence type="ECO:0000313" key="2">
    <source>
        <dbReference type="EMBL" id="KIX10701.1"/>
    </source>
</evidence>
<dbReference type="GeneID" id="25289856"/>
<evidence type="ECO:0000313" key="3">
    <source>
        <dbReference type="Proteomes" id="UP000053617"/>
    </source>
</evidence>
<dbReference type="Proteomes" id="UP000053617">
    <property type="component" value="Unassembled WGS sequence"/>
</dbReference>
<accession>A0A0D2J4Q4</accession>
<protein>
    <recommendedName>
        <fullName evidence="1">Protein kinase domain-containing protein</fullName>
    </recommendedName>
</protein>
<organism evidence="2 3">
    <name type="scientific">Rhinocladiella mackenziei CBS 650.93</name>
    <dbReference type="NCBI Taxonomy" id="1442369"/>
    <lineage>
        <taxon>Eukaryota</taxon>
        <taxon>Fungi</taxon>
        <taxon>Dikarya</taxon>
        <taxon>Ascomycota</taxon>
        <taxon>Pezizomycotina</taxon>
        <taxon>Eurotiomycetes</taxon>
        <taxon>Chaetothyriomycetidae</taxon>
        <taxon>Chaetothyriales</taxon>
        <taxon>Herpotrichiellaceae</taxon>
        <taxon>Rhinocladiella</taxon>
    </lineage>
</organism>
<dbReference type="PROSITE" id="PS00108">
    <property type="entry name" value="PROTEIN_KINASE_ST"/>
    <property type="match status" value="1"/>
</dbReference>
<dbReference type="EMBL" id="KN847475">
    <property type="protein sequence ID" value="KIX10701.1"/>
    <property type="molecule type" value="Genomic_DNA"/>
</dbReference>
<feature type="domain" description="Protein kinase" evidence="1">
    <location>
        <begin position="193"/>
        <end position="532"/>
    </location>
</feature>
<gene>
    <name evidence="2" type="ORF">Z518_01785</name>
</gene>
<dbReference type="PANTHER" id="PTHR33112">
    <property type="entry name" value="DOMAIN PROTEIN, PUTATIVE-RELATED"/>
    <property type="match status" value="1"/>
</dbReference>
<proteinExistence type="predicted"/>
<dbReference type="InterPro" id="IPR011009">
    <property type="entry name" value="Kinase-like_dom_sf"/>
</dbReference>
<dbReference type="PROSITE" id="PS50011">
    <property type="entry name" value="PROTEIN_KINASE_DOM"/>
    <property type="match status" value="1"/>
</dbReference>